<proteinExistence type="inferred from homology"/>
<evidence type="ECO:0000256" key="5">
    <source>
        <dbReference type="ARBA" id="ARBA00023014"/>
    </source>
</evidence>
<evidence type="ECO:0000256" key="7">
    <source>
        <dbReference type="HAMAP-Rule" id="MF_00159"/>
    </source>
</evidence>
<dbReference type="Pfam" id="PF04551">
    <property type="entry name" value="GcpE"/>
    <property type="match status" value="1"/>
</dbReference>
<dbReference type="HAMAP" id="MF_00159">
    <property type="entry name" value="IspG"/>
    <property type="match status" value="1"/>
</dbReference>
<evidence type="ECO:0000256" key="6">
    <source>
        <dbReference type="ARBA" id="ARBA00023229"/>
    </source>
</evidence>
<dbReference type="GO" id="GO:0051539">
    <property type="term" value="F:4 iron, 4 sulfur cluster binding"/>
    <property type="evidence" value="ECO:0007669"/>
    <property type="project" value="UniProtKB-UniRule"/>
</dbReference>
<keyword evidence="4 7" id="KW-0408">Iron</keyword>
<evidence type="ECO:0000313" key="11">
    <source>
        <dbReference type="Proteomes" id="UP000006873"/>
    </source>
</evidence>
<dbReference type="FunFam" id="3.20.20.20:FF:000001">
    <property type="entry name" value="4-hydroxy-3-methylbut-2-en-1-yl diphosphate synthase (flavodoxin)"/>
    <property type="match status" value="1"/>
</dbReference>
<dbReference type="EC" id="1.17.7.3" evidence="7"/>
<comment type="function">
    <text evidence="7">Converts 2C-methyl-D-erythritol 2,4-cyclodiphosphate (ME-2,4cPP) into 1-hydroxy-2-methyl-2-(E)-butenyl 4-diphosphate.</text>
</comment>
<dbReference type="InterPro" id="IPR016425">
    <property type="entry name" value="IspG_bac"/>
</dbReference>
<keyword evidence="5 7" id="KW-0411">Iron-sulfur</keyword>
<evidence type="ECO:0000259" key="9">
    <source>
        <dbReference type="Pfam" id="PF26540"/>
    </source>
</evidence>
<dbReference type="GO" id="GO:0019288">
    <property type="term" value="P:isopentenyl diphosphate biosynthetic process, methylerythritol 4-phosphate pathway"/>
    <property type="evidence" value="ECO:0007669"/>
    <property type="project" value="UniProtKB-UniRule"/>
</dbReference>
<evidence type="ECO:0000313" key="10">
    <source>
        <dbReference type="EMBL" id="ADO36558.1"/>
    </source>
</evidence>
<dbReference type="KEGG" id="elm:ELI_1572"/>
<dbReference type="GO" id="GO:0016114">
    <property type="term" value="P:terpenoid biosynthetic process"/>
    <property type="evidence" value="ECO:0007669"/>
    <property type="project" value="InterPro"/>
</dbReference>
<comment type="cofactor">
    <cofactor evidence="7">
        <name>[4Fe-4S] cluster</name>
        <dbReference type="ChEBI" id="CHEBI:49883"/>
    </cofactor>
    <text evidence="7">Binds 1 [4Fe-4S] cluster.</text>
</comment>
<dbReference type="PANTHER" id="PTHR30454">
    <property type="entry name" value="4-HYDROXY-3-METHYLBUT-2-EN-1-YL DIPHOSPHATE SYNTHASE"/>
    <property type="match status" value="1"/>
</dbReference>
<dbReference type="EMBL" id="CP002273">
    <property type="protein sequence ID" value="ADO36558.1"/>
    <property type="molecule type" value="Genomic_DNA"/>
</dbReference>
<keyword evidence="2 7" id="KW-0479">Metal-binding</keyword>
<reference key="1">
    <citation type="submission" date="2010-09" db="EMBL/GenBank/DDBJ databases">
        <authorList>
            <person name="Roh H."/>
            <person name="Ko H.-J."/>
            <person name="Kim D."/>
            <person name="Choi D.G."/>
            <person name="Park S."/>
            <person name="Kim S."/>
            <person name="Kim K.H."/>
            <person name="Chang I.S."/>
            <person name="Choi I.-G."/>
        </authorList>
    </citation>
    <scope>NUCLEOTIDE SEQUENCE</scope>
    <source>
        <strain>KIST612</strain>
    </source>
</reference>
<dbReference type="eggNOG" id="COG0821">
    <property type="taxonomic scope" value="Bacteria"/>
</dbReference>
<organism evidence="10 11">
    <name type="scientific">Eubacterium callanderi</name>
    <dbReference type="NCBI Taxonomy" id="53442"/>
    <lineage>
        <taxon>Bacteria</taxon>
        <taxon>Bacillati</taxon>
        <taxon>Bacillota</taxon>
        <taxon>Clostridia</taxon>
        <taxon>Eubacteriales</taxon>
        <taxon>Eubacteriaceae</taxon>
        <taxon>Eubacterium</taxon>
    </lineage>
</organism>
<dbReference type="GO" id="GO:0005506">
    <property type="term" value="F:iron ion binding"/>
    <property type="evidence" value="ECO:0007669"/>
    <property type="project" value="InterPro"/>
</dbReference>
<dbReference type="GO" id="GO:0141197">
    <property type="term" value="F:4-hydroxy-3-methylbut-2-enyl-diphosphate synthase activity (flavodoxin)"/>
    <property type="evidence" value="ECO:0007669"/>
    <property type="project" value="UniProtKB-EC"/>
</dbReference>
<dbReference type="Proteomes" id="UP000006873">
    <property type="component" value="Chromosome"/>
</dbReference>
<dbReference type="Gene3D" id="3.30.413.10">
    <property type="entry name" value="Sulfite Reductase Hemoprotein, domain 1"/>
    <property type="match status" value="1"/>
</dbReference>
<dbReference type="AlphaFoldDB" id="E3GLI5"/>
<dbReference type="InterPro" id="IPR045854">
    <property type="entry name" value="NO2/SO3_Rdtase_4Fe4S_sf"/>
</dbReference>
<dbReference type="InterPro" id="IPR004588">
    <property type="entry name" value="IspG_bac-typ"/>
</dbReference>
<keyword evidence="6 7" id="KW-0414">Isoprene biosynthesis</keyword>
<dbReference type="UniPathway" id="UPA00056">
    <property type="reaction ID" value="UER00096"/>
</dbReference>
<dbReference type="SUPFAM" id="SSF56014">
    <property type="entry name" value="Nitrite and sulphite reductase 4Fe-4S domain-like"/>
    <property type="match status" value="1"/>
</dbReference>
<dbReference type="HOGENOM" id="CLU_042258_0_0_9"/>
<feature type="binding site" evidence="7">
    <location>
        <position position="319"/>
    </location>
    <ligand>
        <name>[4Fe-4S] cluster</name>
        <dbReference type="ChEBI" id="CHEBI:49883"/>
    </ligand>
</feature>
<dbReference type="NCBIfam" id="TIGR00612">
    <property type="entry name" value="ispG_gcpE"/>
    <property type="match status" value="1"/>
</dbReference>
<feature type="binding site" evidence="7">
    <location>
        <position position="326"/>
    </location>
    <ligand>
        <name>[4Fe-4S] cluster</name>
        <dbReference type="ChEBI" id="CHEBI:49883"/>
    </ligand>
</feature>
<dbReference type="Pfam" id="PF26540">
    <property type="entry name" value="GcpE_C"/>
    <property type="match status" value="1"/>
</dbReference>
<comment type="pathway">
    <text evidence="7">Isoprenoid biosynthesis; isopentenyl diphosphate biosynthesis via DXP pathway; isopentenyl diphosphate from 1-deoxy-D-xylulose 5-phosphate: step 5/6.</text>
</comment>
<dbReference type="InterPro" id="IPR058579">
    <property type="entry name" value="IspG_C"/>
</dbReference>
<keyword evidence="11" id="KW-1185">Reference proteome</keyword>
<feature type="binding site" evidence="7">
    <location>
        <position position="287"/>
    </location>
    <ligand>
        <name>[4Fe-4S] cluster</name>
        <dbReference type="ChEBI" id="CHEBI:49883"/>
    </ligand>
</feature>
<evidence type="ECO:0000259" key="8">
    <source>
        <dbReference type="Pfam" id="PF04551"/>
    </source>
</evidence>
<feature type="binding site" evidence="7">
    <location>
        <position position="284"/>
    </location>
    <ligand>
        <name>[4Fe-4S] cluster</name>
        <dbReference type="ChEBI" id="CHEBI:49883"/>
    </ligand>
</feature>
<dbReference type="InterPro" id="IPR011005">
    <property type="entry name" value="Dihydropteroate_synth-like_sf"/>
</dbReference>
<dbReference type="InterPro" id="IPR058578">
    <property type="entry name" value="IspG_TIM"/>
</dbReference>
<keyword evidence="1 7" id="KW-0004">4Fe-4S</keyword>
<reference evidence="10 11" key="2">
    <citation type="journal article" date="2011" name="J. Bacteriol.">
        <title>Complete genome sequence of a carbon monoxide-utilizing acetogen, Eubacterium limosum KIST612.</title>
        <authorList>
            <person name="Roh H."/>
            <person name="Ko H.J."/>
            <person name="Kim D."/>
            <person name="Choi D.G."/>
            <person name="Park S."/>
            <person name="Kim S."/>
            <person name="Chang I.S."/>
            <person name="Choi I.G."/>
        </authorList>
    </citation>
    <scope>NUCLEOTIDE SEQUENCE [LARGE SCALE GENOMIC DNA]</scope>
    <source>
        <strain evidence="10 11">KIST612</strain>
    </source>
</reference>
<evidence type="ECO:0000256" key="4">
    <source>
        <dbReference type="ARBA" id="ARBA00023004"/>
    </source>
</evidence>
<dbReference type="NCBIfam" id="NF001540">
    <property type="entry name" value="PRK00366.1"/>
    <property type="match status" value="1"/>
</dbReference>
<comment type="similarity">
    <text evidence="7">Belongs to the IspG family.</text>
</comment>
<keyword evidence="3 7" id="KW-0560">Oxidoreductase</keyword>
<dbReference type="PANTHER" id="PTHR30454:SF0">
    <property type="entry name" value="4-HYDROXY-3-METHYLBUT-2-EN-1-YL DIPHOSPHATE SYNTHASE (FERREDOXIN), CHLOROPLASTIC"/>
    <property type="match status" value="1"/>
</dbReference>
<evidence type="ECO:0000256" key="3">
    <source>
        <dbReference type="ARBA" id="ARBA00023002"/>
    </source>
</evidence>
<comment type="catalytic activity">
    <reaction evidence="7">
        <text>(2E)-4-hydroxy-3-methylbut-2-enyl diphosphate + oxidized [flavodoxin] + H2O + 2 H(+) = 2-C-methyl-D-erythritol 2,4-cyclic diphosphate + reduced [flavodoxin]</text>
        <dbReference type="Rhea" id="RHEA:43604"/>
        <dbReference type="Rhea" id="RHEA-COMP:10622"/>
        <dbReference type="Rhea" id="RHEA-COMP:10623"/>
        <dbReference type="ChEBI" id="CHEBI:15377"/>
        <dbReference type="ChEBI" id="CHEBI:15378"/>
        <dbReference type="ChEBI" id="CHEBI:57618"/>
        <dbReference type="ChEBI" id="CHEBI:58210"/>
        <dbReference type="ChEBI" id="CHEBI:58483"/>
        <dbReference type="ChEBI" id="CHEBI:128753"/>
        <dbReference type="EC" id="1.17.7.3"/>
    </reaction>
</comment>
<dbReference type="GO" id="GO:0046429">
    <property type="term" value="F:4-hydroxy-3-methylbut-2-en-1-yl diphosphate synthase activity (ferredoxin)"/>
    <property type="evidence" value="ECO:0007669"/>
    <property type="project" value="UniProtKB-UniRule"/>
</dbReference>
<dbReference type="PIRSF" id="PIRSF004640">
    <property type="entry name" value="IspG"/>
    <property type="match status" value="1"/>
</dbReference>
<evidence type="ECO:0000256" key="1">
    <source>
        <dbReference type="ARBA" id="ARBA00022485"/>
    </source>
</evidence>
<feature type="domain" description="IspG TIM-barrel" evidence="8">
    <location>
        <begin position="23"/>
        <end position="262"/>
    </location>
</feature>
<sequence length="369" mass="40212">MGLLILKILMSKVKNMEIRRHKTREVPIGNRKIGGDNPILIQSMTNTDTRDVQATVRQIKDLEAAGCDIVRVAVPDMEAARAIANIKKQISIPLVADIHFNYELALEAVKGGVDKLRINPGNIGDKEKVRLVVEAAREADISIRIGVNAGSLEKELLEKYGRPTPEAMVESAEKHIAYLEELNFNNIVVSMKASDVRFTIDACTLFSQKYDYPVHLGITEAGVLRTSAVKSGIGIGYMLLSGIGDTIRVSITGNPVDEIYVARDILKSIGLYQSGEGMVEVVSCPTCGRTEIDLIGIAEEMNRRLVHVKKDLKVAVMGCVVNGPGEGKEADIGIAGGKGKGVLFKKGEIFKTVAEDEIIDALMEEIERM</sequence>
<dbReference type="SUPFAM" id="SSF51717">
    <property type="entry name" value="Dihydropteroate synthetase-like"/>
    <property type="match status" value="1"/>
</dbReference>
<feature type="domain" description="IspG C-terminal" evidence="9">
    <location>
        <begin position="280"/>
        <end position="367"/>
    </location>
</feature>
<dbReference type="Gene3D" id="3.20.20.20">
    <property type="entry name" value="Dihydropteroate synthase-like"/>
    <property type="match status" value="1"/>
</dbReference>
<protein>
    <recommendedName>
        <fullName evidence="7">4-hydroxy-3-methylbut-2-en-1-yl diphosphate synthase (flavodoxin)</fullName>
        <ecNumber evidence="7">1.17.7.3</ecNumber>
    </recommendedName>
    <alternativeName>
        <fullName evidence="7">1-hydroxy-2-methyl-2-(E)-butenyl 4-diphosphate synthase</fullName>
    </alternativeName>
</protein>
<evidence type="ECO:0000256" key="2">
    <source>
        <dbReference type="ARBA" id="ARBA00022723"/>
    </source>
</evidence>
<gene>
    <name evidence="7" type="primary">ispG</name>
    <name evidence="10" type="ordered locus">ELI_1572</name>
</gene>
<accession>E3GLI5</accession>
<name>E3GLI5_9FIRM</name>